<name>F2JJI3_CELLD</name>
<dbReference type="Gene3D" id="1.10.10.10">
    <property type="entry name" value="Winged helix-like DNA-binding domain superfamily/Winged helix DNA-binding domain"/>
    <property type="match status" value="1"/>
</dbReference>
<dbReference type="InterPro" id="IPR036388">
    <property type="entry name" value="WH-like_DNA-bd_sf"/>
</dbReference>
<dbReference type="InterPro" id="IPR052509">
    <property type="entry name" value="Metal_resp_DNA-bind_regulator"/>
</dbReference>
<gene>
    <name evidence="2" type="ordered locus">Clole_3899</name>
</gene>
<protein>
    <submittedName>
        <fullName evidence="2">Transcriptional regulator PadR family protein</fullName>
    </submittedName>
</protein>
<proteinExistence type="predicted"/>
<dbReference type="InterPro" id="IPR036390">
    <property type="entry name" value="WH_DNA-bd_sf"/>
</dbReference>
<dbReference type="Proteomes" id="UP000008467">
    <property type="component" value="Chromosome"/>
</dbReference>
<organism evidence="2 3">
    <name type="scientific">Cellulosilyticum lentocellum (strain ATCC 49066 / DSM 5427 / NCIMB 11756 / RHM5)</name>
    <name type="common">Clostridium lentocellum</name>
    <dbReference type="NCBI Taxonomy" id="642492"/>
    <lineage>
        <taxon>Bacteria</taxon>
        <taxon>Bacillati</taxon>
        <taxon>Bacillota</taxon>
        <taxon>Clostridia</taxon>
        <taxon>Lachnospirales</taxon>
        <taxon>Cellulosilyticaceae</taxon>
        <taxon>Cellulosilyticum</taxon>
    </lineage>
</organism>
<dbReference type="eggNOG" id="COG1695">
    <property type="taxonomic scope" value="Bacteria"/>
</dbReference>
<evidence type="ECO:0000259" key="1">
    <source>
        <dbReference type="Pfam" id="PF03551"/>
    </source>
</evidence>
<dbReference type="STRING" id="642492.Clole_3899"/>
<dbReference type="EMBL" id="CP002582">
    <property type="protein sequence ID" value="ADZ85578.1"/>
    <property type="molecule type" value="Genomic_DNA"/>
</dbReference>
<dbReference type="AlphaFoldDB" id="F2JJI3"/>
<sequence>MLKAKNEPLTESYYYILLCLYNKPNHGYGIMQDTIILSEGNVKIGSGTMYGATSNMMKKGWIRETESENPEDKRKRLYELTPLGKEILEQEVTRLKRLVKGSEMILGGK</sequence>
<accession>F2JJI3</accession>
<feature type="domain" description="Transcription regulator PadR N-terminal" evidence="1">
    <location>
        <begin position="16"/>
        <end position="89"/>
    </location>
</feature>
<dbReference type="PANTHER" id="PTHR33169:SF13">
    <property type="entry name" value="PADR-FAMILY TRANSCRIPTIONAL REGULATOR"/>
    <property type="match status" value="1"/>
</dbReference>
<evidence type="ECO:0000313" key="2">
    <source>
        <dbReference type="EMBL" id="ADZ85578.1"/>
    </source>
</evidence>
<evidence type="ECO:0000313" key="3">
    <source>
        <dbReference type="Proteomes" id="UP000008467"/>
    </source>
</evidence>
<dbReference type="HOGENOM" id="CLU_063440_4_1_9"/>
<reference evidence="2 3" key="1">
    <citation type="journal article" date="2011" name="J. Bacteriol.">
        <title>Complete genome sequence of the cellulose-degrading bacterium Cellulosilyticum lentocellum.</title>
        <authorList>
            <consortium name="US DOE Joint Genome Institute"/>
            <person name="Miller D.A."/>
            <person name="Suen G."/>
            <person name="Bruce D."/>
            <person name="Copeland A."/>
            <person name="Cheng J.F."/>
            <person name="Detter C."/>
            <person name="Goodwin L.A."/>
            <person name="Han C.S."/>
            <person name="Hauser L.J."/>
            <person name="Land M.L."/>
            <person name="Lapidus A."/>
            <person name="Lucas S."/>
            <person name="Meincke L."/>
            <person name="Pitluck S."/>
            <person name="Tapia R."/>
            <person name="Teshima H."/>
            <person name="Woyke T."/>
            <person name="Fox B.G."/>
            <person name="Angert E.R."/>
            <person name="Currie C.R."/>
        </authorList>
    </citation>
    <scope>NUCLEOTIDE SEQUENCE [LARGE SCALE GENOMIC DNA]</scope>
    <source>
        <strain evidence="3">ATCC 49066 / DSM 5427 / NCIMB 11756 / RHM5</strain>
    </source>
</reference>
<keyword evidence="3" id="KW-1185">Reference proteome</keyword>
<dbReference type="Pfam" id="PF03551">
    <property type="entry name" value="PadR"/>
    <property type="match status" value="1"/>
</dbReference>
<dbReference type="InterPro" id="IPR005149">
    <property type="entry name" value="Tscrpt_reg_PadR_N"/>
</dbReference>
<dbReference type="PANTHER" id="PTHR33169">
    <property type="entry name" value="PADR-FAMILY TRANSCRIPTIONAL REGULATOR"/>
    <property type="match status" value="1"/>
</dbReference>
<dbReference type="RefSeq" id="WP_013658852.1">
    <property type="nucleotide sequence ID" value="NC_015275.1"/>
</dbReference>
<dbReference type="KEGG" id="cle:Clole_3899"/>
<dbReference type="SUPFAM" id="SSF46785">
    <property type="entry name" value="Winged helix' DNA-binding domain"/>
    <property type="match status" value="1"/>
</dbReference>